<sequence length="219" mass="25038">MAQAGYRHIDSAVAYRNQKEAYSPLGSPGSPGYSGPNVLSNPVVMSVAERLQKTPAQVALRWGIQMGQSVLPKSADRTRIGENFDIFDWSIPYDLMAKFSAIKQACIKTTFFFPSVLRAIGFLPMFVTTSIQGFTGEHHANENLSEFSMWHPLFRFSIWFSYLIFLFIPNMQVRLLKVEFVVHPNSGYNTLEDLWDGEVEYEDERTENQDHSDFLRCFS</sequence>
<organism evidence="1">
    <name type="scientific">Zea mays</name>
    <name type="common">Maize</name>
    <dbReference type="NCBI Taxonomy" id="4577"/>
    <lineage>
        <taxon>Eukaryota</taxon>
        <taxon>Viridiplantae</taxon>
        <taxon>Streptophyta</taxon>
        <taxon>Embryophyta</taxon>
        <taxon>Tracheophyta</taxon>
        <taxon>Spermatophyta</taxon>
        <taxon>Magnoliopsida</taxon>
        <taxon>Liliopsida</taxon>
        <taxon>Poales</taxon>
        <taxon>Poaceae</taxon>
        <taxon>PACMAD clade</taxon>
        <taxon>Panicoideae</taxon>
        <taxon>Andropogonodae</taxon>
        <taxon>Andropogoneae</taxon>
        <taxon>Tripsacinae</taxon>
        <taxon>Zea</taxon>
    </lineage>
</organism>
<dbReference type="SMR" id="A0A1D6M5R6"/>
<dbReference type="EMBL" id="CM000782">
    <property type="protein sequence ID" value="AQK86431.1"/>
    <property type="molecule type" value="Genomic_DNA"/>
</dbReference>
<protein>
    <submittedName>
        <fullName evidence="1">Putative oxidoreductase, aldo/keto reductase family protein</fullName>
    </submittedName>
</protein>
<reference evidence="1" key="1">
    <citation type="submission" date="2015-12" db="EMBL/GenBank/DDBJ databases">
        <title>Update maize B73 reference genome by single molecule sequencing technologies.</title>
        <authorList>
            <consortium name="Maize Genome Sequencing Project"/>
            <person name="Ware D."/>
        </authorList>
    </citation>
    <scope>NUCLEOTIDE SEQUENCE</scope>
    <source>
        <tissue evidence="1">Seedling</tissue>
    </source>
</reference>
<evidence type="ECO:0000313" key="1">
    <source>
        <dbReference type="EMBL" id="AQK86431.1"/>
    </source>
</evidence>
<dbReference type="STRING" id="4577.A0A1D6M5R6"/>
<dbReference type="eggNOG" id="KOG1577">
    <property type="taxonomic scope" value="Eukaryota"/>
</dbReference>
<dbReference type="GO" id="GO:0016491">
    <property type="term" value="F:oxidoreductase activity"/>
    <property type="evidence" value="ECO:0007669"/>
    <property type="project" value="InterPro"/>
</dbReference>
<dbReference type="ExpressionAtlas" id="A0A1D6M5R6">
    <property type="expression patterns" value="baseline and differential"/>
</dbReference>
<dbReference type="InterPro" id="IPR018170">
    <property type="entry name" value="Aldo/ket_reductase_CS"/>
</dbReference>
<name>A0A1D6M5R6_MAIZE</name>
<dbReference type="PROSITE" id="PS00063">
    <property type="entry name" value="ALDOKETO_REDUCTASE_3"/>
    <property type="match status" value="1"/>
</dbReference>
<dbReference type="IntAct" id="A0A1D6M5R6">
    <property type="interactions" value="3"/>
</dbReference>
<proteinExistence type="predicted"/>
<accession>A0A1D6M5R6</accession>
<gene>
    <name evidence="1" type="ORF">ZEAMMB73_Zm00001d038363</name>
</gene>
<dbReference type="InterPro" id="IPR036812">
    <property type="entry name" value="NAD(P)_OxRdtase_dom_sf"/>
</dbReference>
<dbReference type="AlphaFoldDB" id="A0A1D6M5R6"/>
<dbReference type="SUPFAM" id="SSF51430">
    <property type="entry name" value="NAD(P)-linked oxidoreductase"/>
    <property type="match status" value="1"/>
</dbReference>
<dbReference type="InParanoid" id="A0A1D6M5R6"/>
<dbReference type="Gene3D" id="3.20.20.100">
    <property type="entry name" value="NADP-dependent oxidoreductase domain"/>
    <property type="match status" value="1"/>
</dbReference>
<dbReference type="InterPro" id="IPR020471">
    <property type="entry name" value="AKR"/>
</dbReference>
<dbReference type="PANTHER" id="PTHR11732">
    <property type="entry name" value="ALDO/KETO REDUCTASE"/>
    <property type="match status" value="1"/>
</dbReference>